<evidence type="ECO:0000313" key="2">
    <source>
        <dbReference type="Proteomes" id="UP001501510"/>
    </source>
</evidence>
<gene>
    <name evidence="1" type="ORF">GCM10008906_08690</name>
</gene>
<reference evidence="2" key="1">
    <citation type="journal article" date="2019" name="Int. J. Syst. Evol. Microbiol.">
        <title>The Global Catalogue of Microorganisms (GCM) 10K type strain sequencing project: providing services to taxonomists for standard genome sequencing and annotation.</title>
        <authorList>
            <consortium name="The Broad Institute Genomics Platform"/>
            <consortium name="The Broad Institute Genome Sequencing Center for Infectious Disease"/>
            <person name="Wu L."/>
            <person name="Ma J."/>
        </authorList>
    </citation>
    <scope>NUCLEOTIDE SEQUENCE [LARGE SCALE GENOMIC DNA]</scope>
    <source>
        <strain evidence="2">JCM 1407</strain>
    </source>
</reference>
<protein>
    <recommendedName>
        <fullName evidence="3">Transposase</fullName>
    </recommendedName>
</protein>
<evidence type="ECO:0008006" key="3">
    <source>
        <dbReference type="Google" id="ProtNLM"/>
    </source>
</evidence>
<comment type="caution">
    <text evidence="1">The sequence shown here is derived from an EMBL/GenBank/DDBJ whole genome shotgun (WGS) entry which is preliminary data.</text>
</comment>
<organism evidence="1 2">
    <name type="scientific">Clostridium oceanicum</name>
    <dbReference type="NCBI Taxonomy" id="1543"/>
    <lineage>
        <taxon>Bacteria</taxon>
        <taxon>Bacillati</taxon>
        <taxon>Bacillota</taxon>
        <taxon>Clostridia</taxon>
        <taxon>Eubacteriales</taxon>
        <taxon>Clostridiaceae</taxon>
        <taxon>Clostridium</taxon>
    </lineage>
</organism>
<dbReference type="EMBL" id="BAAACG010000006">
    <property type="protein sequence ID" value="GAA0735235.1"/>
    <property type="molecule type" value="Genomic_DNA"/>
</dbReference>
<proteinExistence type="predicted"/>
<evidence type="ECO:0000313" key="1">
    <source>
        <dbReference type="EMBL" id="GAA0735235.1"/>
    </source>
</evidence>
<sequence length="50" mass="5969">MEHIEELFLEKSTWNKTAFKCQISERTLSKYKNKGIDEIRKMFDLGRAFG</sequence>
<keyword evidence="2" id="KW-1185">Reference proteome</keyword>
<dbReference type="Proteomes" id="UP001501510">
    <property type="component" value="Unassembled WGS sequence"/>
</dbReference>
<accession>A0ABP3ULT2</accession>
<name>A0ABP3ULT2_9CLOT</name>